<proteinExistence type="predicted"/>
<name>A0A6A6LXA2_HEVBR</name>
<evidence type="ECO:0000313" key="2">
    <source>
        <dbReference type="EMBL" id="KAF2306081.1"/>
    </source>
</evidence>
<protein>
    <recommendedName>
        <fullName evidence="4">UspA domain-containing protein</fullName>
    </recommendedName>
</protein>
<evidence type="ECO:0008006" key="4">
    <source>
        <dbReference type="Google" id="ProtNLM"/>
    </source>
</evidence>
<dbReference type="Proteomes" id="UP000467840">
    <property type="component" value="Chromosome 9"/>
</dbReference>
<comment type="caution">
    <text evidence="2">The sequence shown here is derived from an EMBL/GenBank/DDBJ whole genome shotgun (WGS) entry which is preliminary data.</text>
</comment>
<sequence>MSVSTTAEIDDFHPHEGTNNTASYHHHRYEYTNSSEIEEENSSELFEINHGGEPMESIKEEVFSLDVESRGEDCVYVAVGKSESSMDALSWTLKNLVNGYSTMVYLIHVFPEIHHIPSPCRHILIESDMVAKAIMDLIPIFNIRKLVLGTTKSSLRKLRARKGSGIVDQILANASEFCEIKIICEGKEVADNQTMITGSPSASPRPTGDANASTLQLQDQPNANNDSFSCMCFKSPRVM</sequence>
<dbReference type="PANTHER" id="PTHR47382:SF3">
    <property type="entry name" value="ADENINE NUCLEOTIDE ALPHA HYDROLASES-LIKE SUPERFAMILY PROTEIN"/>
    <property type="match status" value="1"/>
</dbReference>
<feature type="region of interest" description="Disordered" evidence="1">
    <location>
        <begin position="194"/>
        <end position="221"/>
    </location>
</feature>
<organism evidence="2 3">
    <name type="scientific">Hevea brasiliensis</name>
    <name type="common">Para rubber tree</name>
    <name type="synonym">Siphonia brasiliensis</name>
    <dbReference type="NCBI Taxonomy" id="3981"/>
    <lineage>
        <taxon>Eukaryota</taxon>
        <taxon>Viridiplantae</taxon>
        <taxon>Streptophyta</taxon>
        <taxon>Embryophyta</taxon>
        <taxon>Tracheophyta</taxon>
        <taxon>Spermatophyta</taxon>
        <taxon>Magnoliopsida</taxon>
        <taxon>eudicotyledons</taxon>
        <taxon>Gunneridae</taxon>
        <taxon>Pentapetalae</taxon>
        <taxon>rosids</taxon>
        <taxon>fabids</taxon>
        <taxon>Malpighiales</taxon>
        <taxon>Euphorbiaceae</taxon>
        <taxon>Crotonoideae</taxon>
        <taxon>Micrandreae</taxon>
        <taxon>Hevea</taxon>
    </lineage>
</organism>
<evidence type="ECO:0000313" key="3">
    <source>
        <dbReference type="Proteomes" id="UP000467840"/>
    </source>
</evidence>
<dbReference type="EMBL" id="JAAGAX010000008">
    <property type="protein sequence ID" value="KAF2306081.1"/>
    <property type="molecule type" value="Genomic_DNA"/>
</dbReference>
<accession>A0A6A6LXA2</accession>
<feature type="region of interest" description="Disordered" evidence="1">
    <location>
        <begin position="1"/>
        <end position="25"/>
    </location>
</feature>
<reference evidence="2 3" key="1">
    <citation type="journal article" date="2020" name="Mol. Plant">
        <title>The Chromosome-Based Rubber Tree Genome Provides New Insights into Spurge Genome Evolution and Rubber Biosynthesis.</title>
        <authorList>
            <person name="Liu J."/>
            <person name="Shi C."/>
            <person name="Shi C.C."/>
            <person name="Li W."/>
            <person name="Zhang Q.J."/>
            <person name="Zhang Y."/>
            <person name="Li K."/>
            <person name="Lu H.F."/>
            <person name="Shi C."/>
            <person name="Zhu S.T."/>
            <person name="Xiao Z.Y."/>
            <person name="Nan H."/>
            <person name="Yue Y."/>
            <person name="Zhu X.G."/>
            <person name="Wu Y."/>
            <person name="Hong X.N."/>
            <person name="Fan G.Y."/>
            <person name="Tong Y."/>
            <person name="Zhang D."/>
            <person name="Mao C.L."/>
            <person name="Liu Y.L."/>
            <person name="Hao S.J."/>
            <person name="Liu W.Q."/>
            <person name="Lv M.Q."/>
            <person name="Zhang H.B."/>
            <person name="Liu Y."/>
            <person name="Hu-Tang G.R."/>
            <person name="Wang J.P."/>
            <person name="Wang J.H."/>
            <person name="Sun Y.H."/>
            <person name="Ni S.B."/>
            <person name="Chen W.B."/>
            <person name="Zhang X.C."/>
            <person name="Jiao Y.N."/>
            <person name="Eichler E.E."/>
            <person name="Li G.H."/>
            <person name="Liu X."/>
            <person name="Gao L.Z."/>
        </authorList>
    </citation>
    <scope>NUCLEOTIDE SEQUENCE [LARGE SCALE GENOMIC DNA]</scope>
    <source>
        <strain evidence="3">cv. GT1</strain>
        <tissue evidence="2">Leaf</tissue>
    </source>
</reference>
<evidence type="ECO:0000256" key="1">
    <source>
        <dbReference type="SAM" id="MobiDB-lite"/>
    </source>
</evidence>
<keyword evidence="3" id="KW-1185">Reference proteome</keyword>
<dbReference type="PANTHER" id="PTHR47382">
    <property type="entry name" value="U-BOX DOMAIN-CONTAINING PROTEIN 52-LIKE"/>
    <property type="match status" value="1"/>
</dbReference>
<dbReference type="AlphaFoldDB" id="A0A6A6LXA2"/>
<gene>
    <name evidence="2" type="ORF">GH714_011327</name>
</gene>